<dbReference type="Pfam" id="PF06750">
    <property type="entry name" value="A24_N_bact"/>
    <property type="match status" value="1"/>
</dbReference>
<keyword evidence="9" id="KW-0378">Hydrolase</keyword>
<dbReference type="AlphaFoldDB" id="A0A494RIQ5"/>
<dbReference type="InterPro" id="IPR014032">
    <property type="entry name" value="Peptidase_A24A_bac"/>
</dbReference>
<evidence type="ECO:0000256" key="10">
    <source>
        <dbReference type="SAM" id="Phobius"/>
    </source>
</evidence>
<evidence type="ECO:0000256" key="1">
    <source>
        <dbReference type="ARBA" id="ARBA00004429"/>
    </source>
</evidence>
<dbReference type="EC" id="3.4.23.43" evidence="9"/>
<keyword evidence="5 9" id="KW-0812">Transmembrane</keyword>
<comment type="subcellular location">
    <subcellularLocation>
        <location evidence="1">Cell inner membrane</location>
        <topology evidence="1">Multi-pass membrane protein</topology>
    </subcellularLocation>
    <subcellularLocation>
        <location evidence="9">Cell membrane</location>
        <topology evidence="9">Multi-pass membrane protein</topology>
    </subcellularLocation>
</comment>
<feature type="transmembrane region" description="Helical" evidence="10">
    <location>
        <begin position="239"/>
        <end position="260"/>
    </location>
</feature>
<evidence type="ECO:0000259" key="12">
    <source>
        <dbReference type="Pfam" id="PF06750"/>
    </source>
</evidence>
<comment type="function">
    <text evidence="9">Plays an essential role in type IV pili and type II pseudopili formation by proteolytically removing the leader sequence from substrate proteins and subsequently monomethylating the alpha-amino group of the newly exposed N-terminal phenylalanine.</text>
</comment>
<accession>A0A494RIQ5</accession>
<keyword evidence="7 10" id="KW-0472">Membrane</keyword>
<evidence type="ECO:0000313" key="14">
    <source>
        <dbReference type="Proteomes" id="UP000276984"/>
    </source>
</evidence>
<keyword evidence="9" id="KW-0808">Transferase</keyword>
<organism evidence="13 14">
    <name type="scientific">Brevundimonas naejangsanensis</name>
    <dbReference type="NCBI Taxonomy" id="588932"/>
    <lineage>
        <taxon>Bacteria</taxon>
        <taxon>Pseudomonadati</taxon>
        <taxon>Pseudomonadota</taxon>
        <taxon>Alphaproteobacteria</taxon>
        <taxon>Caulobacterales</taxon>
        <taxon>Caulobacteraceae</taxon>
        <taxon>Brevundimonas</taxon>
    </lineage>
</organism>
<keyword evidence="3" id="KW-1003">Cell membrane</keyword>
<evidence type="ECO:0000256" key="4">
    <source>
        <dbReference type="ARBA" id="ARBA00022519"/>
    </source>
</evidence>
<evidence type="ECO:0000256" key="2">
    <source>
        <dbReference type="ARBA" id="ARBA00005801"/>
    </source>
</evidence>
<evidence type="ECO:0000256" key="8">
    <source>
        <dbReference type="RuleBase" id="RU003793"/>
    </source>
</evidence>
<protein>
    <recommendedName>
        <fullName evidence="9">Prepilin leader peptidase/N-methyltransferase</fullName>
        <ecNumber evidence="9">2.1.1.-</ecNumber>
        <ecNumber evidence="9">3.4.23.43</ecNumber>
    </recommendedName>
</protein>
<proteinExistence type="inferred from homology"/>
<dbReference type="PANTHER" id="PTHR30487">
    <property type="entry name" value="TYPE 4 PREPILIN-LIKE PROTEINS LEADER PEPTIDE-PROCESSING ENZYME"/>
    <property type="match status" value="1"/>
</dbReference>
<evidence type="ECO:0000256" key="7">
    <source>
        <dbReference type="ARBA" id="ARBA00023136"/>
    </source>
</evidence>
<evidence type="ECO:0000256" key="3">
    <source>
        <dbReference type="ARBA" id="ARBA00022475"/>
    </source>
</evidence>
<dbReference type="InterPro" id="IPR050882">
    <property type="entry name" value="Prepilin_peptidase/N-MTase"/>
</dbReference>
<evidence type="ECO:0000256" key="6">
    <source>
        <dbReference type="ARBA" id="ARBA00022989"/>
    </source>
</evidence>
<name>A0A494RIQ5_9CAUL</name>
<dbReference type="GO" id="GO:0008168">
    <property type="term" value="F:methyltransferase activity"/>
    <property type="evidence" value="ECO:0007669"/>
    <property type="project" value="UniProtKB-KW"/>
</dbReference>
<feature type="transmembrane region" description="Helical" evidence="10">
    <location>
        <begin position="6"/>
        <end position="24"/>
    </location>
</feature>
<evidence type="ECO:0000259" key="11">
    <source>
        <dbReference type="Pfam" id="PF01478"/>
    </source>
</evidence>
<evidence type="ECO:0000256" key="9">
    <source>
        <dbReference type="RuleBase" id="RU003794"/>
    </source>
</evidence>
<keyword evidence="4" id="KW-0997">Cell inner membrane</keyword>
<feature type="transmembrane region" description="Helical" evidence="10">
    <location>
        <begin position="159"/>
        <end position="177"/>
    </location>
</feature>
<dbReference type="GO" id="GO:0006465">
    <property type="term" value="P:signal peptide processing"/>
    <property type="evidence" value="ECO:0007669"/>
    <property type="project" value="TreeGrafter"/>
</dbReference>
<dbReference type="InterPro" id="IPR010627">
    <property type="entry name" value="Prepilin_pept_A24_N"/>
</dbReference>
<dbReference type="Pfam" id="PF01478">
    <property type="entry name" value="Peptidase_A24"/>
    <property type="match status" value="1"/>
</dbReference>
<dbReference type="GO" id="GO:0004190">
    <property type="term" value="F:aspartic-type endopeptidase activity"/>
    <property type="evidence" value="ECO:0007669"/>
    <property type="project" value="UniProtKB-EC"/>
</dbReference>
<keyword evidence="9" id="KW-0489">Methyltransferase</keyword>
<dbReference type="PANTHER" id="PTHR30487:SF0">
    <property type="entry name" value="PREPILIN LEADER PEPTIDASE_N-METHYLTRANSFERASE-RELATED"/>
    <property type="match status" value="1"/>
</dbReference>
<comment type="similarity">
    <text evidence="2 8">Belongs to the peptidase A24 family.</text>
</comment>
<evidence type="ECO:0000313" key="13">
    <source>
        <dbReference type="EMBL" id="AYG96338.1"/>
    </source>
</evidence>
<dbReference type="GO" id="GO:0032259">
    <property type="term" value="P:methylation"/>
    <property type="evidence" value="ECO:0007669"/>
    <property type="project" value="UniProtKB-KW"/>
</dbReference>
<reference evidence="13 14" key="1">
    <citation type="submission" date="2018-10" db="EMBL/GenBank/DDBJ databases">
        <title>Complete genome sequence of Brevundimonas naejangsanensis BRV3.</title>
        <authorList>
            <person name="Berrios L."/>
            <person name="Ely B."/>
        </authorList>
    </citation>
    <scope>NUCLEOTIDE SEQUENCE [LARGE SCALE GENOMIC DNA]</scope>
    <source>
        <strain evidence="13 14">BRV3</strain>
    </source>
</reference>
<feature type="domain" description="Prepilin type IV endopeptidase peptidase" evidence="11">
    <location>
        <begin position="102"/>
        <end position="220"/>
    </location>
</feature>
<keyword evidence="14" id="KW-1185">Reference proteome</keyword>
<keyword evidence="6 10" id="KW-1133">Transmembrane helix</keyword>
<dbReference type="EC" id="2.1.1.-" evidence="9"/>
<dbReference type="EMBL" id="CP032707">
    <property type="protein sequence ID" value="AYG96338.1"/>
    <property type="molecule type" value="Genomic_DNA"/>
</dbReference>
<feature type="transmembrane region" description="Helical" evidence="10">
    <location>
        <begin position="120"/>
        <end position="139"/>
    </location>
</feature>
<dbReference type="PRINTS" id="PR00864">
    <property type="entry name" value="PREPILNPTASE"/>
</dbReference>
<sequence>MLAAWTGGLGLIVGSFLGLVSLRLPRGEAIVVGRSRCAGCGRALKPWRMIPVLSWALSRGRCADCGAAIPLRYPLIELAAAAIGVWAALRFPEPAWALAGAVLGWQLLLIAVIDAEHFWLPDALTLPLFLSGLFAAVALDPANIRSGLEWSLVGPLTTPLIGAAAGFGGLWLLAFLYRRLRGRDGLGGGDPLLLGAIGAWVGWIGLPSVLLWASASGLSLVAARALLRRPMAGTDRLPFGVFLAIGAWLTWLYGPLGLAWRGLQGG</sequence>
<dbReference type="OrthoDB" id="9789291at2"/>
<comment type="catalytic activity">
    <reaction evidence="9">
        <text>Typically cleaves a -Gly-|-Phe- bond to release an N-terminal, basic peptide of 5-8 residues from type IV prepilin, and then N-methylates the new N-terminal amino group, the methyl donor being S-adenosyl-L-methionine.</text>
        <dbReference type="EC" id="3.4.23.43"/>
    </reaction>
</comment>
<dbReference type="GO" id="GO:0005886">
    <property type="term" value="C:plasma membrane"/>
    <property type="evidence" value="ECO:0007669"/>
    <property type="project" value="UniProtKB-SubCell"/>
</dbReference>
<dbReference type="Proteomes" id="UP000276984">
    <property type="component" value="Chromosome"/>
</dbReference>
<keyword evidence="9" id="KW-0645">Protease</keyword>
<keyword evidence="9" id="KW-0511">Multifunctional enzyme</keyword>
<feature type="domain" description="Prepilin peptidase A24 N-terminal" evidence="12">
    <location>
        <begin position="9"/>
        <end position="91"/>
    </location>
</feature>
<gene>
    <name evidence="13" type="ORF">D8I30_08060</name>
</gene>
<dbReference type="Gene3D" id="1.20.120.1220">
    <property type="match status" value="1"/>
</dbReference>
<evidence type="ECO:0000256" key="5">
    <source>
        <dbReference type="ARBA" id="ARBA00022692"/>
    </source>
</evidence>
<feature type="transmembrane region" description="Helical" evidence="10">
    <location>
        <begin position="95"/>
        <end position="113"/>
    </location>
</feature>
<dbReference type="InterPro" id="IPR000045">
    <property type="entry name" value="Prepilin_IV_endopep_pep"/>
</dbReference>